<feature type="compositionally biased region" description="Basic and acidic residues" evidence="1">
    <location>
        <begin position="64"/>
        <end position="77"/>
    </location>
</feature>
<dbReference type="AlphaFoldDB" id="A0A2T2PBE7"/>
<evidence type="ECO:0000256" key="1">
    <source>
        <dbReference type="SAM" id="MobiDB-lite"/>
    </source>
</evidence>
<feature type="region of interest" description="Disordered" evidence="1">
    <location>
        <begin position="1"/>
        <end position="136"/>
    </location>
</feature>
<organism evidence="2 3">
    <name type="scientific">Corynespora cassiicola Philippines</name>
    <dbReference type="NCBI Taxonomy" id="1448308"/>
    <lineage>
        <taxon>Eukaryota</taxon>
        <taxon>Fungi</taxon>
        <taxon>Dikarya</taxon>
        <taxon>Ascomycota</taxon>
        <taxon>Pezizomycotina</taxon>
        <taxon>Dothideomycetes</taxon>
        <taxon>Pleosporomycetidae</taxon>
        <taxon>Pleosporales</taxon>
        <taxon>Corynesporascaceae</taxon>
        <taxon>Corynespora</taxon>
    </lineage>
</organism>
<dbReference type="Proteomes" id="UP000240883">
    <property type="component" value="Unassembled WGS sequence"/>
</dbReference>
<sequence>MSEQPTRRTTATMSSSPNRRISRFFRRRHHSSSTQAEPQDYANPESRSTGRHWFTSTATVEIDPNERRSPIHTERPQPRYSSTSSTSVSREPLWRRAPSHVPRHPHDEHERLQPREEDHVDASTPTAEEPNRPGSVQLLEENEWNDRGLENLVHNTGEWAQRRRKSYQKMHENQGL</sequence>
<protein>
    <submittedName>
        <fullName evidence="2">Uncharacterized protein</fullName>
    </submittedName>
</protein>
<feature type="compositionally biased region" description="Basic and acidic residues" evidence="1">
    <location>
        <begin position="104"/>
        <end position="121"/>
    </location>
</feature>
<proteinExistence type="predicted"/>
<keyword evidence="3" id="KW-1185">Reference proteome</keyword>
<evidence type="ECO:0000313" key="2">
    <source>
        <dbReference type="EMBL" id="PSN74698.1"/>
    </source>
</evidence>
<feature type="compositionally biased region" description="Polar residues" evidence="1">
    <location>
        <begin position="1"/>
        <end position="13"/>
    </location>
</feature>
<feature type="compositionally biased region" description="Basic residues" evidence="1">
    <location>
        <begin position="20"/>
        <end position="31"/>
    </location>
</feature>
<evidence type="ECO:0000313" key="3">
    <source>
        <dbReference type="Proteomes" id="UP000240883"/>
    </source>
</evidence>
<accession>A0A2T2PBE7</accession>
<reference evidence="2 3" key="1">
    <citation type="journal article" date="2018" name="Front. Microbiol.">
        <title>Genome-Wide Analysis of Corynespora cassiicola Leaf Fall Disease Putative Effectors.</title>
        <authorList>
            <person name="Lopez D."/>
            <person name="Ribeiro S."/>
            <person name="Label P."/>
            <person name="Fumanal B."/>
            <person name="Venisse J.S."/>
            <person name="Kohler A."/>
            <person name="de Oliveira R.R."/>
            <person name="Labutti K."/>
            <person name="Lipzen A."/>
            <person name="Lail K."/>
            <person name="Bauer D."/>
            <person name="Ohm R.A."/>
            <person name="Barry K.W."/>
            <person name="Spatafora J."/>
            <person name="Grigoriev I.V."/>
            <person name="Martin F.M."/>
            <person name="Pujade-Renaud V."/>
        </authorList>
    </citation>
    <scope>NUCLEOTIDE SEQUENCE [LARGE SCALE GENOMIC DNA]</scope>
    <source>
        <strain evidence="2 3">Philippines</strain>
    </source>
</reference>
<name>A0A2T2PBE7_CORCC</name>
<dbReference type="EMBL" id="KZ678128">
    <property type="protein sequence ID" value="PSN74698.1"/>
    <property type="molecule type" value="Genomic_DNA"/>
</dbReference>
<gene>
    <name evidence="2" type="ORF">BS50DRAFT_643146</name>
</gene>